<name>A0A8H3FPG5_9LECA</name>
<organism evidence="5 6">
    <name type="scientific">Gomphillus americanus</name>
    <dbReference type="NCBI Taxonomy" id="1940652"/>
    <lineage>
        <taxon>Eukaryota</taxon>
        <taxon>Fungi</taxon>
        <taxon>Dikarya</taxon>
        <taxon>Ascomycota</taxon>
        <taxon>Pezizomycotina</taxon>
        <taxon>Lecanoromycetes</taxon>
        <taxon>OSLEUM clade</taxon>
        <taxon>Ostropomycetidae</taxon>
        <taxon>Ostropales</taxon>
        <taxon>Graphidaceae</taxon>
        <taxon>Gomphilloideae</taxon>
        <taxon>Gomphillus</taxon>
    </lineage>
</organism>
<dbReference type="Pfam" id="PF05637">
    <property type="entry name" value="Glyco_transf_34"/>
    <property type="match status" value="1"/>
</dbReference>
<dbReference type="PANTHER" id="PTHR31306:SF4">
    <property type="entry name" value="ALPHA-1,2-GALACTOSYLTRANSFERASE"/>
    <property type="match status" value="1"/>
</dbReference>
<dbReference type="Proteomes" id="UP000664169">
    <property type="component" value="Unassembled WGS sequence"/>
</dbReference>
<dbReference type="OrthoDB" id="205108at2759"/>
<dbReference type="AlphaFoldDB" id="A0A8H3FPG5"/>
<dbReference type="EMBL" id="CAJPDQ010000022">
    <property type="protein sequence ID" value="CAF9924831.1"/>
    <property type="molecule type" value="Genomic_DNA"/>
</dbReference>
<dbReference type="GO" id="GO:0006487">
    <property type="term" value="P:protein N-linked glycosylation"/>
    <property type="evidence" value="ECO:0007669"/>
    <property type="project" value="TreeGrafter"/>
</dbReference>
<protein>
    <submittedName>
        <fullName evidence="5">Uncharacterized protein</fullName>
    </submittedName>
</protein>
<dbReference type="InterPro" id="IPR029044">
    <property type="entry name" value="Nucleotide-diphossugar_trans"/>
</dbReference>
<feature type="compositionally biased region" description="Polar residues" evidence="4">
    <location>
        <begin position="70"/>
        <end position="83"/>
    </location>
</feature>
<keyword evidence="3" id="KW-0808">Transferase</keyword>
<comment type="similarity">
    <text evidence="1">Belongs to the glycosyltransferase 34 family.</text>
</comment>
<gene>
    <name evidence="5" type="ORF">GOMPHAMPRED_003724</name>
</gene>
<dbReference type="Gene3D" id="3.90.550.10">
    <property type="entry name" value="Spore Coat Polysaccharide Biosynthesis Protein SpsA, Chain A"/>
    <property type="match status" value="1"/>
</dbReference>
<dbReference type="PANTHER" id="PTHR31306">
    <property type="entry name" value="ALPHA-1,6-MANNOSYLTRANSFERASE MNN11-RELATED"/>
    <property type="match status" value="1"/>
</dbReference>
<evidence type="ECO:0000313" key="5">
    <source>
        <dbReference type="EMBL" id="CAF9924831.1"/>
    </source>
</evidence>
<dbReference type="GO" id="GO:0016757">
    <property type="term" value="F:glycosyltransferase activity"/>
    <property type="evidence" value="ECO:0007669"/>
    <property type="project" value="UniProtKB-KW"/>
</dbReference>
<evidence type="ECO:0000256" key="4">
    <source>
        <dbReference type="SAM" id="MobiDB-lite"/>
    </source>
</evidence>
<evidence type="ECO:0000256" key="1">
    <source>
        <dbReference type="ARBA" id="ARBA00005664"/>
    </source>
</evidence>
<keyword evidence="2" id="KW-0328">Glycosyltransferase</keyword>
<dbReference type="InterPro" id="IPR008630">
    <property type="entry name" value="Glyco_trans_34"/>
</dbReference>
<sequence length="388" mass="44570">MEQTFPASTPSWSPPPHISVQDQQQKETPEASLLSFIQNQEETKRPEPPLPTPVQSQEGKQNPEIWRASSKPTASEDPSTSPSAHMAPLEKGDLLMITASAGTNKFLGIPNIKNMVYENRMTYANKWGYDFMWANISSYDFGEQVYWNKIPILQDALVRYPKAKWIWWMDIDIIIMNMEVDMYTHLLSPEAMAKQLVYDQPINKPGGGPSGWRTAAEMDPKDVNFLIASGGWGMNVGNFLMRRSEWTDWTLDMWIDPHSIQKNWTFPENDGWTHLYRYHKIVRDHTGCTNQNALNAYPDYNGLGSHWKEGDLFVHFAGCGGNARCPERWNKYWKKKVPYNVPLWVNQQIENGTAHIEDTHKGKPNPTSELYRSISQKPELKFESMGNS</sequence>
<evidence type="ECO:0000256" key="2">
    <source>
        <dbReference type="ARBA" id="ARBA00022676"/>
    </source>
</evidence>
<accession>A0A8H3FPG5</accession>
<proteinExistence type="inferred from homology"/>
<feature type="compositionally biased region" description="Polar residues" evidence="4">
    <location>
        <begin position="1"/>
        <end position="11"/>
    </location>
</feature>
<evidence type="ECO:0000256" key="3">
    <source>
        <dbReference type="ARBA" id="ARBA00022679"/>
    </source>
</evidence>
<keyword evidence="6" id="KW-1185">Reference proteome</keyword>
<feature type="region of interest" description="Disordered" evidence="4">
    <location>
        <begin position="1"/>
        <end position="86"/>
    </location>
</feature>
<dbReference type="GO" id="GO:0000139">
    <property type="term" value="C:Golgi membrane"/>
    <property type="evidence" value="ECO:0007669"/>
    <property type="project" value="TreeGrafter"/>
</dbReference>
<reference evidence="5" key="1">
    <citation type="submission" date="2021-03" db="EMBL/GenBank/DDBJ databases">
        <authorList>
            <person name="Tagirdzhanova G."/>
        </authorList>
    </citation>
    <scope>NUCLEOTIDE SEQUENCE</scope>
</reference>
<evidence type="ECO:0000313" key="6">
    <source>
        <dbReference type="Proteomes" id="UP000664169"/>
    </source>
</evidence>
<comment type="caution">
    <text evidence="5">The sequence shown here is derived from an EMBL/GenBank/DDBJ whole genome shotgun (WGS) entry which is preliminary data.</text>
</comment>